<dbReference type="AlphaFoldDB" id="A0A5E4MB70"/>
<evidence type="ECO:0000256" key="5">
    <source>
        <dbReference type="ARBA" id="ARBA00023128"/>
    </source>
</evidence>
<evidence type="ECO:0000313" key="8">
    <source>
        <dbReference type="EMBL" id="VVC29355.1"/>
    </source>
</evidence>
<reference evidence="8 9" key="1">
    <citation type="submission" date="2019-08" db="EMBL/GenBank/DDBJ databases">
        <authorList>
            <person name="Alioto T."/>
            <person name="Alioto T."/>
            <person name="Gomez Garrido J."/>
        </authorList>
    </citation>
    <scope>NUCLEOTIDE SEQUENCE [LARGE SCALE GENOMIC DNA]</scope>
</reference>
<comment type="subcellular location">
    <subcellularLocation>
        <location evidence="1">Mitochondrion</location>
    </subcellularLocation>
</comment>
<accession>A0A5E4MB70</accession>
<evidence type="ECO:0000256" key="1">
    <source>
        <dbReference type="ARBA" id="ARBA00004173"/>
    </source>
</evidence>
<gene>
    <name evidence="8" type="ORF">CINCED_3A008258</name>
</gene>
<keyword evidence="9" id="KW-1185">Reference proteome</keyword>
<keyword evidence="4 8" id="KW-0689">Ribosomal protein</keyword>
<protein>
    <submittedName>
        <fullName evidence="8">Ribosomal protein L27/L41, mitochondrial</fullName>
    </submittedName>
</protein>
<evidence type="ECO:0000256" key="7">
    <source>
        <dbReference type="SAM" id="MobiDB-lite"/>
    </source>
</evidence>
<dbReference type="GO" id="GO:0006412">
    <property type="term" value="P:translation"/>
    <property type="evidence" value="ECO:0007669"/>
    <property type="project" value="TreeGrafter"/>
</dbReference>
<dbReference type="OrthoDB" id="408933at2759"/>
<sequence length="174" mass="20348">MSNLVTFEKVFNMSFSVKHVFRSFSTSGIKNGKRNFKNFILYNRGTNQFKKQQQENPNKDFQITDYGVRETTIKVGRKFITVKEKIPDIIVPDLENFDLKPYVSYRVPEITQSEFTSKDLFNAVYRQKIMHDFKNKKLKENGESTEPSEEELLTPEQAKIKARQTGSDLFSQGR</sequence>
<organism evidence="8 9">
    <name type="scientific">Cinara cedri</name>
    <dbReference type="NCBI Taxonomy" id="506608"/>
    <lineage>
        <taxon>Eukaryota</taxon>
        <taxon>Metazoa</taxon>
        <taxon>Ecdysozoa</taxon>
        <taxon>Arthropoda</taxon>
        <taxon>Hexapoda</taxon>
        <taxon>Insecta</taxon>
        <taxon>Pterygota</taxon>
        <taxon>Neoptera</taxon>
        <taxon>Paraneoptera</taxon>
        <taxon>Hemiptera</taxon>
        <taxon>Sternorrhyncha</taxon>
        <taxon>Aphidomorpha</taxon>
        <taxon>Aphidoidea</taxon>
        <taxon>Aphididae</taxon>
        <taxon>Lachninae</taxon>
        <taxon>Cinara</taxon>
    </lineage>
</organism>
<keyword evidence="6" id="KW-0687">Ribonucleoprotein</keyword>
<evidence type="ECO:0000256" key="2">
    <source>
        <dbReference type="ARBA" id="ARBA00010152"/>
    </source>
</evidence>
<dbReference type="GO" id="GO:0005762">
    <property type="term" value="C:mitochondrial large ribosomal subunit"/>
    <property type="evidence" value="ECO:0007669"/>
    <property type="project" value="InterPro"/>
</dbReference>
<comment type="similarity">
    <text evidence="2">Belongs to the mitochondrion-specific ribosomal protein mL41 family.</text>
</comment>
<name>A0A5E4MB70_9HEMI</name>
<feature type="compositionally biased region" description="Polar residues" evidence="7">
    <location>
        <begin position="164"/>
        <end position="174"/>
    </location>
</feature>
<evidence type="ECO:0000256" key="3">
    <source>
        <dbReference type="ARBA" id="ARBA00022946"/>
    </source>
</evidence>
<keyword evidence="3" id="KW-0809">Transit peptide</keyword>
<dbReference type="EMBL" id="CABPRJ010000491">
    <property type="protein sequence ID" value="VVC29355.1"/>
    <property type="molecule type" value="Genomic_DNA"/>
</dbReference>
<keyword evidence="5" id="KW-0496">Mitochondrion</keyword>
<dbReference type="GO" id="GO:0003735">
    <property type="term" value="F:structural constituent of ribosome"/>
    <property type="evidence" value="ECO:0007669"/>
    <property type="project" value="InterPro"/>
</dbReference>
<proteinExistence type="inferred from homology"/>
<evidence type="ECO:0000256" key="4">
    <source>
        <dbReference type="ARBA" id="ARBA00022980"/>
    </source>
</evidence>
<evidence type="ECO:0000313" key="9">
    <source>
        <dbReference type="Proteomes" id="UP000325440"/>
    </source>
</evidence>
<evidence type="ECO:0000256" key="6">
    <source>
        <dbReference type="ARBA" id="ARBA00023274"/>
    </source>
</evidence>
<feature type="region of interest" description="Disordered" evidence="7">
    <location>
        <begin position="136"/>
        <end position="174"/>
    </location>
</feature>
<dbReference type="Pfam" id="PF09809">
    <property type="entry name" value="MRP-L27"/>
    <property type="match status" value="1"/>
</dbReference>
<dbReference type="PANTHER" id="PTHR21338:SF0">
    <property type="entry name" value="LARGE RIBOSOMAL SUBUNIT PROTEIN ML41"/>
    <property type="match status" value="1"/>
</dbReference>
<dbReference type="Proteomes" id="UP000325440">
    <property type="component" value="Unassembled WGS sequence"/>
</dbReference>
<dbReference type="InterPro" id="IPR019189">
    <property type="entry name" value="Ribosomal_mL41"/>
</dbReference>
<dbReference type="PANTHER" id="PTHR21338">
    <property type="entry name" value="MITOCHONDRIAL RIBOSOMAL PROTEIN L41"/>
    <property type="match status" value="1"/>
</dbReference>